<dbReference type="GeneID" id="120030005"/>
<proteinExistence type="predicted"/>
<dbReference type="Proteomes" id="UP000808372">
    <property type="component" value="Chromosome 35"/>
</dbReference>
<gene>
    <name evidence="4" type="primary">LOC120030005</name>
</gene>
<dbReference type="RefSeq" id="XP_038831248.1">
    <property type="nucleotide sequence ID" value="XM_038975320.1"/>
</dbReference>
<feature type="region of interest" description="Disordered" evidence="2">
    <location>
        <begin position="353"/>
        <end position="393"/>
    </location>
</feature>
<feature type="compositionally biased region" description="Polar residues" evidence="2">
    <location>
        <begin position="453"/>
        <end position="462"/>
    </location>
</feature>
<protein>
    <submittedName>
        <fullName evidence="4">Uncharacterized protein LOC120030005</fullName>
    </submittedName>
</protein>
<feature type="region of interest" description="Disordered" evidence="2">
    <location>
        <begin position="453"/>
        <end position="607"/>
    </location>
</feature>
<keyword evidence="1" id="KW-0175">Coiled coil</keyword>
<evidence type="ECO:0000256" key="2">
    <source>
        <dbReference type="SAM" id="MobiDB-lite"/>
    </source>
</evidence>
<evidence type="ECO:0000313" key="4">
    <source>
        <dbReference type="RefSeq" id="XP_038831248.1"/>
    </source>
</evidence>
<accession>A0A8U0PUU2</accession>
<feature type="compositionally biased region" description="Basic and acidic residues" evidence="2">
    <location>
        <begin position="358"/>
        <end position="374"/>
    </location>
</feature>
<feature type="compositionally biased region" description="Low complexity" evidence="2">
    <location>
        <begin position="486"/>
        <end position="502"/>
    </location>
</feature>
<keyword evidence="3" id="KW-1185">Reference proteome</keyword>
<feature type="compositionally biased region" description="Polar residues" evidence="2">
    <location>
        <begin position="26"/>
        <end position="35"/>
    </location>
</feature>
<evidence type="ECO:0000256" key="1">
    <source>
        <dbReference type="SAM" id="Coils"/>
    </source>
</evidence>
<evidence type="ECO:0000313" key="3">
    <source>
        <dbReference type="Proteomes" id="UP000808372"/>
    </source>
</evidence>
<reference evidence="4" key="1">
    <citation type="submission" date="2025-08" db="UniProtKB">
        <authorList>
            <consortium name="RefSeq"/>
        </authorList>
    </citation>
    <scope>IDENTIFICATION</scope>
    <source>
        <tissue evidence="4">White muscle</tissue>
    </source>
</reference>
<feature type="compositionally biased region" description="Polar residues" evidence="2">
    <location>
        <begin position="9"/>
        <end position="18"/>
    </location>
</feature>
<sequence>MSLHMETLPDSSVISGETSPLKDSCHSSTPSQHSGISGEPRAKRWSSNPRTMLTPILKPIQLGFNGQKSRSPILSPMHASKIFRIQDETLPNCTGESFFEDTIDSCFLPMVEPTIRSSTMDLSHTPPETCISMKESFTKPEDANKDLQRCSNFCLSLQGSPTPTVLRETISINSCSRASLEGTHDISAFEGSKESLHSLEHEVQNLTTNVAVSAVVQKSSVASFCLSNANVTHIICPDSEMSASYTVPLSSSTSGSLCDDKRVNNGTFELMVEPTLEPKTETNEPNVMNTALESVEISRPMKDTFEACPPMKFNATTEQETYDGTKQPLNNTFQTNPHLNATTEPVTIVGNARPSFQTDHEPTKGSEVDVRDHTVQSQPGPSGRDGDPFTLDDTLELGPNFLLTSTPMVTSKALRKPERPSDVWKRLSSGFLPKPAKPPAVSKLATYRKTFLQPPSVTSNPKSLLPPLRSVSQLPSLTCPPKTKTAPVASAPSEPSSSAIPSTRCKTRADASGHAAVTVSQQASTESTSSSRRSTIAESKLTSTGLRKPQSYGTQRSVASLRHPAVRAMATHSTEKPSLSSGLNGRSLQAPNQGQKHLPTSSDAFPVAKRKKIDGPDLSTSSKARACSAEPASGARCLKKPATNLKTVPAKKPATNLKTVPAKKPATNLKTVPAKKLIPECSNYVLLQQELETCRQENERLQAECSNYVLLQQELETCRQENERLQAELRNRDGMDL</sequence>
<dbReference type="KEGG" id="snh:120030005"/>
<name>A0A8U0PUU2_SALNM</name>
<feature type="region of interest" description="Disordered" evidence="2">
    <location>
        <begin position="1"/>
        <end position="47"/>
    </location>
</feature>
<feature type="coiled-coil region" evidence="1">
    <location>
        <begin position="684"/>
        <end position="731"/>
    </location>
</feature>
<feature type="compositionally biased region" description="Polar residues" evidence="2">
    <location>
        <begin position="576"/>
        <end position="603"/>
    </location>
</feature>
<organism evidence="3 4">
    <name type="scientific">Salvelinus namaycush</name>
    <name type="common">Lake trout</name>
    <name type="synonym">Salmo namaycush</name>
    <dbReference type="NCBI Taxonomy" id="8040"/>
    <lineage>
        <taxon>Eukaryota</taxon>
        <taxon>Metazoa</taxon>
        <taxon>Chordata</taxon>
        <taxon>Craniata</taxon>
        <taxon>Vertebrata</taxon>
        <taxon>Euteleostomi</taxon>
        <taxon>Actinopterygii</taxon>
        <taxon>Neopterygii</taxon>
        <taxon>Teleostei</taxon>
        <taxon>Protacanthopterygii</taxon>
        <taxon>Salmoniformes</taxon>
        <taxon>Salmonidae</taxon>
        <taxon>Salmoninae</taxon>
        <taxon>Salvelinus</taxon>
    </lineage>
</organism>
<feature type="compositionally biased region" description="Polar residues" evidence="2">
    <location>
        <begin position="540"/>
        <end position="558"/>
    </location>
</feature>
<dbReference type="AlphaFoldDB" id="A0A8U0PUU2"/>
<feature type="compositionally biased region" description="Low complexity" evidence="2">
    <location>
        <begin position="517"/>
        <end position="539"/>
    </location>
</feature>